<accession>A0A8X8DE32</accession>
<evidence type="ECO:0000259" key="5">
    <source>
        <dbReference type="Pfam" id="PF09743"/>
    </source>
</evidence>
<protein>
    <recommendedName>
        <fullName evidence="10">E3 UFM1-protein ligase 1 homolog</fullName>
    </recommendedName>
</protein>
<dbReference type="InterPro" id="IPR056580">
    <property type="entry name" value="Ufl1_dom"/>
</dbReference>
<evidence type="ECO:0000256" key="1">
    <source>
        <dbReference type="ARBA" id="ARBA00010789"/>
    </source>
</evidence>
<dbReference type="Pfam" id="PF25041">
    <property type="entry name" value="UFL1_C"/>
    <property type="match status" value="2"/>
</dbReference>
<dbReference type="GO" id="GO:1990592">
    <property type="term" value="P:protein K69-linked ufmylation"/>
    <property type="evidence" value="ECO:0007669"/>
    <property type="project" value="TreeGrafter"/>
</dbReference>
<keyword evidence="2" id="KW-0808">Transferase</keyword>
<dbReference type="Pfam" id="PF09743">
    <property type="entry name" value="E3_UFM1_ligase"/>
    <property type="match status" value="1"/>
</dbReference>
<dbReference type="AlphaFoldDB" id="A0A8X8DE32"/>
<feature type="domain" description="E3 UFM1-protein ligase-like C-terminal" evidence="7">
    <location>
        <begin position="682"/>
        <end position="741"/>
    </location>
</feature>
<keyword evidence="3" id="KW-0833">Ubl conjugation pathway</keyword>
<dbReference type="OrthoDB" id="10258297at2759"/>
<evidence type="ECO:0000256" key="3">
    <source>
        <dbReference type="ARBA" id="ARBA00022786"/>
    </source>
</evidence>
<dbReference type="Pfam" id="PF23659">
    <property type="entry name" value="UFL1"/>
    <property type="match status" value="1"/>
</dbReference>
<keyword evidence="9" id="KW-1185">Reference proteome</keyword>
<dbReference type="GO" id="GO:0034976">
    <property type="term" value="P:response to endoplasmic reticulum stress"/>
    <property type="evidence" value="ECO:0007669"/>
    <property type="project" value="TreeGrafter"/>
</dbReference>
<evidence type="ECO:0000256" key="2">
    <source>
        <dbReference type="ARBA" id="ARBA00022679"/>
    </source>
</evidence>
<dbReference type="Pfam" id="PF25870">
    <property type="entry name" value="WHD_UFL1_5th"/>
    <property type="match status" value="1"/>
</dbReference>
<comment type="similarity">
    <text evidence="1">Belongs to the UFL1 family.</text>
</comment>
<dbReference type="InterPro" id="IPR018611">
    <property type="entry name" value="Ufl1"/>
</dbReference>
<evidence type="ECO:0000259" key="7">
    <source>
        <dbReference type="Pfam" id="PF25041"/>
    </source>
</evidence>
<evidence type="ECO:0000313" key="8">
    <source>
        <dbReference type="EMBL" id="KAG6789275.1"/>
    </source>
</evidence>
<feature type="domain" description="E3 UFM1-protein ligase 1-like N-terminal" evidence="5">
    <location>
        <begin position="4"/>
        <end position="289"/>
    </location>
</feature>
<feature type="domain" description="E3 UFM1-protein ligase 1-like" evidence="6">
    <location>
        <begin position="547"/>
        <end position="677"/>
    </location>
</feature>
<sequence length="879" mass="97354">MDAELLELARQFESAQQAKSSIRLSERNVVELVQKLHELHIIDFDLLHTVSGKEYITPEQLRHEMVLEIKKLGRVSLIDLADITGVDLYHVENQAQRVVSDDPSGLMLIQGEIISQSYWDSIAEEINERLQECSQISLAEIAANLNVGSELVASMLEARLGTLVKGRLEGGQLYTPAYVTRVSAMVRGAARGVTVPTNLSFLWGTLQQLLQAMDGAGGVATESSFFQSLFNGLAKEGEILGSLRAGVHWTPTVFATAQRECVDSFFSQNSFISYDTMQKLGISQPVQFLQSRYAEGIPLVTAFAHPSMIEMLDAAVEDAIDRSSWIDSLSVLPTSFGSQDASKILSHCNSVQSALKGNKGMILGDSYVFSNGFIKDVYGRMEKELEVFRLSGSSGVILSDDFHLVMEAKIRTDSGRSGEVNEKKKKKGKSSGARTEILIDDEEIIPLKSKKNQRKGKEASLVLSDTKKGAKKDLARTQEDDLNIPSDDWIMQKILTLVPDFEEQGLEDPQTILGPLANYMRPMLISSLKEKRKTLFTENSGKMKQLLDNLQKKLDEAFLNMQLYEKALDLFEDDQSTSAVLHRHLLRTMAASIGDMLFHNLDIHNKLKNGINVEESPNSESITLGSAERTALAKSFPGSLSKKALAVVEALEGKRVEAFMTSLRELAEESGLLLKKLDKKLERTLLHSYRKDLIAQVSAETDPVLLLPKVVSLLYIQVRNKALQAPGRAISVAVSRLKSVIMYGAILYRGLEAMLRSPAPDVAYLDEVFKYLPTILNDESVDASVFSCMFMAWILWCFHLSLLETWKSGFECKLPDKLDDSAFKILTEYQTATVTLLSLLSASTGDEEDCTSDRILSKRELLGSLMPALKGLVLGTAQS</sequence>
<evidence type="ECO:0000256" key="4">
    <source>
        <dbReference type="SAM" id="MobiDB-lite"/>
    </source>
</evidence>
<proteinExistence type="inferred from homology"/>
<dbReference type="PANTHER" id="PTHR31057">
    <property type="entry name" value="E3 UFM1-PROTEIN LIGASE 1"/>
    <property type="match status" value="1"/>
</dbReference>
<feature type="domain" description="E3 UFM1-protein ligase-like C-terminal" evidence="7">
    <location>
        <begin position="813"/>
        <end position="872"/>
    </location>
</feature>
<organism evidence="8 9">
    <name type="scientific">Populus tomentosa</name>
    <name type="common">Chinese white poplar</name>
    <dbReference type="NCBI Taxonomy" id="118781"/>
    <lineage>
        <taxon>Eukaryota</taxon>
        <taxon>Viridiplantae</taxon>
        <taxon>Streptophyta</taxon>
        <taxon>Embryophyta</taxon>
        <taxon>Tracheophyta</taxon>
        <taxon>Spermatophyta</taxon>
        <taxon>Magnoliopsida</taxon>
        <taxon>eudicotyledons</taxon>
        <taxon>Gunneridae</taxon>
        <taxon>Pentapetalae</taxon>
        <taxon>rosids</taxon>
        <taxon>fabids</taxon>
        <taxon>Malpighiales</taxon>
        <taxon>Salicaceae</taxon>
        <taxon>Saliceae</taxon>
        <taxon>Populus</taxon>
    </lineage>
</organism>
<feature type="region of interest" description="Disordered" evidence="4">
    <location>
        <begin position="413"/>
        <end position="433"/>
    </location>
</feature>
<dbReference type="InterPro" id="IPR056579">
    <property type="entry name" value="Ufl1_N"/>
</dbReference>
<dbReference type="GO" id="GO:0032434">
    <property type="term" value="P:regulation of proteasomal ubiquitin-dependent protein catabolic process"/>
    <property type="evidence" value="ECO:0007669"/>
    <property type="project" value="TreeGrafter"/>
</dbReference>
<dbReference type="EMBL" id="JAAWWB010000002">
    <property type="protein sequence ID" value="KAG6789275.1"/>
    <property type="molecule type" value="Genomic_DNA"/>
</dbReference>
<gene>
    <name evidence="8" type="ORF">POTOM_005366</name>
</gene>
<dbReference type="GO" id="GO:0061666">
    <property type="term" value="F:UFM1 ligase activity"/>
    <property type="evidence" value="ECO:0007669"/>
    <property type="project" value="InterPro"/>
</dbReference>
<evidence type="ECO:0000313" key="9">
    <source>
        <dbReference type="Proteomes" id="UP000886885"/>
    </source>
</evidence>
<comment type="caution">
    <text evidence="8">The sequence shown here is derived from an EMBL/GenBank/DDBJ whole genome shotgun (WGS) entry which is preliminary data.</text>
</comment>
<evidence type="ECO:0000259" key="6">
    <source>
        <dbReference type="Pfam" id="PF23659"/>
    </source>
</evidence>
<feature type="compositionally biased region" description="Basic and acidic residues" evidence="4">
    <location>
        <begin position="413"/>
        <end position="422"/>
    </location>
</feature>
<dbReference type="InterPro" id="IPR056761">
    <property type="entry name" value="Ufl1-like_C"/>
</dbReference>
<dbReference type="PANTHER" id="PTHR31057:SF0">
    <property type="entry name" value="E3 UFM1-PROTEIN LIGASE 1"/>
    <property type="match status" value="1"/>
</dbReference>
<name>A0A8X8DE32_POPTO</name>
<dbReference type="GO" id="GO:0005789">
    <property type="term" value="C:endoplasmic reticulum membrane"/>
    <property type="evidence" value="ECO:0007669"/>
    <property type="project" value="TreeGrafter"/>
</dbReference>
<evidence type="ECO:0008006" key="10">
    <source>
        <dbReference type="Google" id="ProtNLM"/>
    </source>
</evidence>
<reference evidence="8" key="1">
    <citation type="journal article" date="2020" name="bioRxiv">
        <title>Hybrid origin of Populus tomentosa Carr. identified through genome sequencing and phylogenomic analysis.</title>
        <authorList>
            <person name="An X."/>
            <person name="Gao K."/>
            <person name="Chen Z."/>
            <person name="Li J."/>
            <person name="Yang X."/>
            <person name="Yang X."/>
            <person name="Zhou J."/>
            <person name="Guo T."/>
            <person name="Zhao T."/>
            <person name="Huang S."/>
            <person name="Miao D."/>
            <person name="Khan W.U."/>
            <person name="Rao P."/>
            <person name="Ye M."/>
            <person name="Lei B."/>
            <person name="Liao W."/>
            <person name="Wang J."/>
            <person name="Ji L."/>
            <person name="Li Y."/>
            <person name="Guo B."/>
            <person name="Mustafa N.S."/>
            <person name="Li S."/>
            <person name="Yun Q."/>
            <person name="Keller S.R."/>
            <person name="Mao J."/>
            <person name="Zhang R."/>
            <person name="Strauss S.H."/>
        </authorList>
    </citation>
    <scope>NUCLEOTIDE SEQUENCE</scope>
    <source>
        <strain evidence="8">GM15</strain>
        <tissue evidence="8">Leaf</tissue>
    </source>
</reference>
<dbReference type="Proteomes" id="UP000886885">
    <property type="component" value="Chromosome 1D"/>
</dbReference>